<dbReference type="OrthoDB" id="3790163at2759"/>
<reference evidence="2 3" key="1">
    <citation type="journal article" date="2018" name="Front. Microbiol.">
        <title>Genome-Wide Analysis of Corynespora cassiicola Leaf Fall Disease Putative Effectors.</title>
        <authorList>
            <person name="Lopez D."/>
            <person name="Ribeiro S."/>
            <person name="Label P."/>
            <person name="Fumanal B."/>
            <person name="Venisse J.S."/>
            <person name="Kohler A."/>
            <person name="de Oliveira R.R."/>
            <person name="Labutti K."/>
            <person name="Lipzen A."/>
            <person name="Lail K."/>
            <person name="Bauer D."/>
            <person name="Ohm R.A."/>
            <person name="Barry K.W."/>
            <person name="Spatafora J."/>
            <person name="Grigoriev I.V."/>
            <person name="Martin F.M."/>
            <person name="Pujade-Renaud V."/>
        </authorList>
    </citation>
    <scope>NUCLEOTIDE SEQUENCE [LARGE SCALE GENOMIC DNA]</scope>
    <source>
        <strain evidence="2 3">Philippines</strain>
    </source>
</reference>
<evidence type="ECO:0000313" key="3">
    <source>
        <dbReference type="Proteomes" id="UP000240883"/>
    </source>
</evidence>
<feature type="compositionally biased region" description="Polar residues" evidence="1">
    <location>
        <begin position="1"/>
        <end position="10"/>
    </location>
</feature>
<feature type="region of interest" description="Disordered" evidence="1">
    <location>
        <begin position="1"/>
        <end position="23"/>
    </location>
</feature>
<accession>A0A2T2N514</accession>
<proteinExistence type="predicted"/>
<dbReference type="AlphaFoldDB" id="A0A2T2N514"/>
<name>A0A2T2N514_CORCC</name>
<dbReference type="EMBL" id="KZ678148">
    <property type="protein sequence ID" value="PSN60479.1"/>
    <property type="molecule type" value="Genomic_DNA"/>
</dbReference>
<organism evidence="2 3">
    <name type="scientific">Corynespora cassiicola Philippines</name>
    <dbReference type="NCBI Taxonomy" id="1448308"/>
    <lineage>
        <taxon>Eukaryota</taxon>
        <taxon>Fungi</taxon>
        <taxon>Dikarya</taxon>
        <taxon>Ascomycota</taxon>
        <taxon>Pezizomycotina</taxon>
        <taxon>Dothideomycetes</taxon>
        <taxon>Pleosporomycetidae</taxon>
        <taxon>Pleosporales</taxon>
        <taxon>Corynesporascaceae</taxon>
        <taxon>Corynespora</taxon>
    </lineage>
</organism>
<gene>
    <name evidence="2" type="ORF">BS50DRAFT_654891</name>
</gene>
<protein>
    <submittedName>
        <fullName evidence="2">Uncharacterized protein</fullName>
    </submittedName>
</protein>
<evidence type="ECO:0000256" key="1">
    <source>
        <dbReference type="SAM" id="MobiDB-lite"/>
    </source>
</evidence>
<sequence>MEPDRVTSSGAAAMPSESVERQEATNYWNSTMPQQEDLYLRLSQVLQYEILHHKQTRAELYAEQRRRGELENFVQQQAQTISHWERSYRIVHNSLEEHRAQNMNVKREMEAINAELWRFKQASNEPLNGEGAQFSIVDMSGAGPKERRSIEPMCGHRRVNEDADDGDLEQAWQLEFVRDVEEHFNLAKS</sequence>
<keyword evidence="3" id="KW-1185">Reference proteome</keyword>
<dbReference type="Proteomes" id="UP000240883">
    <property type="component" value="Unassembled WGS sequence"/>
</dbReference>
<evidence type="ECO:0000313" key="2">
    <source>
        <dbReference type="EMBL" id="PSN60479.1"/>
    </source>
</evidence>